<organism evidence="1 2">
    <name type="scientific">Pedobacter miscanthi</name>
    <dbReference type="NCBI Taxonomy" id="2259170"/>
    <lineage>
        <taxon>Bacteria</taxon>
        <taxon>Pseudomonadati</taxon>
        <taxon>Bacteroidota</taxon>
        <taxon>Sphingobacteriia</taxon>
        <taxon>Sphingobacteriales</taxon>
        <taxon>Sphingobacteriaceae</taxon>
        <taxon>Pedobacter</taxon>
    </lineage>
</organism>
<gene>
    <name evidence="1" type="ORF">DRW42_21475</name>
</gene>
<evidence type="ECO:0000313" key="2">
    <source>
        <dbReference type="Proteomes" id="UP000252081"/>
    </source>
</evidence>
<dbReference type="AlphaFoldDB" id="A0A366KQ04"/>
<keyword evidence="2" id="KW-1185">Reference proteome</keyword>
<dbReference type="EMBL" id="QNQU01000022">
    <property type="protein sequence ID" value="RBQ03363.1"/>
    <property type="molecule type" value="Genomic_DNA"/>
</dbReference>
<name>A0A366KQ04_9SPHI</name>
<dbReference type="OrthoDB" id="1149894at2"/>
<reference evidence="1 2" key="1">
    <citation type="submission" date="2018-07" db="EMBL/GenBank/DDBJ databases">
        <title>A draft genome of a endophytic bacteria, a new species of Pedobacter.</title>
        <authorList>
            <person name="Zhang Z.D."/>
            <person name="Chen Z.J."/>
        </authorList>
    </citation>
    <scope>NUCLEOTIDE SEQUENCE [LARGE SCALE GENOMIC DNA]</scope>
    <source>
        <strain evidence="1 2">RS10</strain>
    </source>
</reference>
<evidence type="ECO:0000313" key="1">
    <source>
        <dbReference type="EMBL" id="RBQ03363.1"/>
    </source>
</evidence>
<proteinExistence type="predicted"/>
<dbReference type="Proteomes" id="UP000252081">
    <property type="component" value="Unassembled WGS sequence"/>
</dbReference>
<protein>
    <submittedName>
        <fullName evidence="1">Uncharacterized protein</fullName>
    </submittedName>
</protein>
<dbReference type="RefSeq" id="WP_113950898.1">
    <property type="nucleotide sequence ID" value="NZ_QNQU01000022.1"/>
</dbReference>
<comment type="caution">
    <text evidence="1">The sequence shown here is derived from an EMBL/GenBank/DDBJ whole genome shotgun (WGS) entry which is preliminary data.</text>
</comment>
<accession>A0A366KQ04</accession>
<sequence length="117" mass="13729">METKIATNIDTDVFYAVINFLKENGWKLTAEYDEKLFDKGVDFDFYRFEKDSEMVLMAWNNWFEGEIKASAKTLDEIAKHFKLILTFGAPEYLHDPDLISTMKGLIKIKKGTNWFRS</sequence>